<proteinExistence type="predicted"/>
<dbReference type="EMBL" id="ML977499">
    <property type="protein sequence ID" value="KAF2133568.1"/>
    <property type="molecule type" value="Genomic_DNA"/>
</dbReference>
<name>A0A6A6AQW8_9PLEO</name>
<feature type="compositionally biased region" description="Basic and acidic residues" evidence="1">
    <location>
        <begin position="211"/>
        <end position="220"/>
    </location>
</feature>
<organism evidence="2 3">
    <name type="scientific">Dothidotthia symphoricarpi CBS 119687</name>
    <dbReference type="NCBI Taxonomy" id="1392245"/>
    <lineage>
        <taxon>Eukaryota</taxon>
        <taxon>Fungi</taxon>
        <taxon>Dikarya</taxon>
        <taxon>Ascomycota</taxon>
        <taxon>Pezizomycotina</taxon>
        <taxon>Dothideomycetes</taxon>
        <taxon>Pleosporomycetidae</taxon>
        <taxon>Pleosporales</taxon>
        <taxon>Dothidotthiaceae</taxon>
        <taxon>Dothidotthia</taxon>
    </lineage>
</organism>
<dbReference type="OrthoDB" id="5404004at2759"/>
<feature type="region of interest" description="Disordered" evidence="1">
    <location>
        <begin position="211"/>
        <end position="288"/>
    </location>
</feature>
<gene>
    <name evidence="2" type="ORF">P153DRAFT_373149</name>
</gene>
<feature type="compositionally biased region" description="Basic and acidic residues" evidence="1">
    <location>
        <begin position="244"/>
        <end position="253"/>
    </location>
</feature>
<feature type="compositionally biased region" description="Basic and acidic residues" evidence="1">
    <location>
        <begin position="17"/>
        <end position="27"/>
    </location>
</feature>
<evidence type="ECO:0000313" key="3">
    <source>
        <dbReference type="Proteomes" id="UP000799771"/>
    </source>
</evidence>
<accession>A0A6A6AQW8</accession>
<sequence length="718" mass="78592">MPGLLTRSKSLRLLRGSRKDVRQEETPHPLPLPNNSKAEIDMHKLAVPISTPLRKPEIPNMTTRPRTANGPGDRPPLFHKKTNPVPSLYSQDHIQSLPALSSSTVVLSSAEGRGGLDDHTGVIGIALGSPTRGSHWNIATPQTPEYNTESSDENTDTGNRRAVITSSDNARQNPPKSKLSRWKSLFKRTARPPTQQDKQSFYQVVSTVATDRADSHHTNESLDTQIPEEPNKEINALSPPAYKPDSRKSRSAEDEPAAFPQPPQPRQRAWTVEVNPTEHRRTRIKRASTAPSIHTNGLALKPLQVAQTETVKAPLRSLFKRSPTVPQVEVMSSPQIMTVGTPQEIPLLDISIPDEKLERYSVMFGTVLQQPPSQNVSLLERRQANAEKIRPPSGLSIKGLEEGNLLDHPPKRRATSPMLPSPQLKLSLFPPTNAGRPPSPRPASRNRNRSRTTPANSPLSQTLSPTSGEGNSTPSIPKPEPTATMKVKPRRPALTSGSVRGYDSDSELITVIVDNTAGGDSQGWNISREDKQSKQENLPRLLTITKRDVDVQIAEPMEAPKSEPTPVSTPRSLHDEEPSVIQTLTRLASQRQPRVTKLSALSSHPSSAPLDIPSPLENLEALLSPPLTPDEIHDQPQDRATLGIARSVSVSRKAENKATVGIARSVSVSRAKSPRPSLRTGATSDVGSPQRFVERRTLTPTIVEVGNRRSQRVMLVDA</sequence>
<feature type="region of interest" description="Disordered" evidence="1">
    <location>
        <begin position="130"/>
        <end position="159"/>
    </location>
</feature>
<evidence type="ECO:0000313" key="2">
    <source>
        <dbReference type="EMBL" id="KAF2133568.1"/>
    </source>
</evidence>
<feature type="region of interest" description="Disordered" evidence="1">
    <location>
        <begin position="667"/>
        <end position="688"/>
    </location>
</feature>
<dbReference type="GeneID" id="54409876"/>
<dbReference type="RefSeq" id="XP_033527955.1">
    <property type="nucleotide sequence ID" value="XM_033669444.1"/>
</dbReference>
<keyword evidence="3" id="KW-1185">Reference proteome</keyword>
<dbReference type="Proteomes" id="UP000799771">
    <property type="component" value="Unassembled WGS sequence"/>
</dbReference>
<reference evidence="2" key="1">
    <citation type="journal article" date="2020" name="Stud. Mycol.">
        <title>101 Dothideomycetes genomes: a test case for predicting lifestyles and emergence of pathogens.</title>
        <authorList>
            <person name="Haridas S."/>
            <person name="Albert R."/>
            <person name="Binder M."/>
            <person name="Bloem J."/>
            <person name="Labutti K."/>
            <person name="Salamov A."/>
            <person name="Andreopoulos B."/>
            <person name="Baker S."/>
            <person name="Barry K."/>
            <person name="Bills G."/>
            <person name="Bluhm B."/>
            <person name="Cannon C."/>
            <person name="Castanera R."/>
            <person name="Culley D."/>
            <person name="Daum C."/>
            <person name="Ezra D."/>
            <person name="Gonzalez J."/>
            <person name="Henrissat B."/>
            <person name="Kuo A."/>
            <person name="Liang C."/>
            <person name="Lipzen A."/>
            <person name="Lutzoni F."/>
            <person name="Magnuson J."/>
            <person name="Mondo S."/>
            <person name="Nolan M."/>
            <person name="Ohm R."/>
            <person name="Pangilinan J."/>
            <person name="Park H.-J."/>
            <person name="Ramirez L."/>
            <person name="Alfaro M."/>
            <person name="Sun H."/>
            <person name="Tritt A."/>
            <person name="Yoshinaga Y."/>
            <person name="Zwiers L.-H."/>
            <person name="Turgeon B."/>
            <person name="Goodwin S."/>
            <person name="Spatafora J."/>
            <person name="Crous P."/>
            <person name="Grigoriev I."/>
        </authorList>
    </citation>
    <scope>NUCLEOTIDE SEQUENCE</scope>
    <source>
        <strain evidence="2">CBS 119687</strain>
    </source>
</reference>
<protein>
    <submittedName>
        <fullName evidence="2">Uncharacterized protein</fullName>
    </submittedName>
</protein>
<feature type="compositionally biased region" description="Polar residues" evidence="1">
    <location>
        <begin position="458"/>
        <end position="475"/>
    </location>
</feature>
<feature type="region of interest" description="Disordered" evidence="1">
    <location>
        <begin position="1"/>
        <end position="78"/>
    </location>
</feature>
<feature type="compositionally biased region" description="Polar residues" evidence="1">
    <location>
        <begin position="131"/>
        <end position="149"/>
    </location>
</feature>
<evidence type="ECO:0000256" key="1">
    <source>
        <dbReference type="SAM" id="MobiDB-lite"/>
    </source>
</evidence>
<dbReference type="AlphaFoldDB" id="A0A6A6AQW8"/>
<feature type="region of interest" description="Disordered" evidence="1">
    <location>
        <begin position="383"/>
        <end position="501"/>
    </location>
</feature>